<dbReference type="EMBL" id="QUSG01000018">
    <property type="protein sequence ID" value="KAA3522444.1"/>
    <property type="molecule type" value="Genomic_DNA"/>
</dbReference>
<evidence type="ECO:0000313" key="9">
    <source>
        <dbReference type="Proteomes" id="UP000440716"/>
    </source>
</evidence>
<feature type="region of interest" description="Disordered" evidence="1">
    <location>
        <begin position="532"/>
        <end position="551"/>
    </location>
</feature>
<dbReference type="RefSeq" id="WP_070149665.1">
    <property type="nucleotide sequence ID" value="NZ_CP055267.1"/>
</dbReference>
<dbReference type="InterPro" id="IPR006819">
    <property type="entry name" value="Agro_VirD5"/>
</dbReference>
<dbReference type="GeneID" id="60684724"/>
<evidence type="ECO:0000313" key="3">
    <source>
        <dbReference type="EMBL" id="MUP06945.1"/>
    </source>
</evidence>
<feature type="region of interest" description="Disordered" evidence="1">
    <location>
        <begin position="1"/>
        <end position="51"/>
    </location>
</feature>
<evidence type="ECO:0000313" key="2">
    <source>
        <dbReference type="EMBL" id="KAA3522444.1"/>
    </source>
</evidence>
<feature type="region of interest" description="Disordered" evidence="1">
    <location>
        <begin position="709"/>
        <end position="729"/>
    </location>
</feature>
<feature type="region of interest" description="Disordered" evidence="1">
    <location>
        <begin position="802"/>
        <end position="837"/>
    </location>
</feature>
<evidence type="ECO:0000256" key="1">
    <source>
        <dbReference type="SAM" id="MobiDB-lite"/>
    </source>
</evidence>
<dbReference type="OrthoDB" id="8292462at2"/>
<feature type="compositionally biased region" description="Polar residues" evidence="1">
    <location>
        <begin position="439"/>
        <end position="448"/>
    </location>
</feature>
<proteinExistence type="predicted"/>
<evidence type="ECO:0000313" key="7">
    <source>
        <dbReference type="Proteomes" id="UP000436692"/>
    </source>
</evidence>
<dbReference type="EMBL" id="MBEV02000011">
    <property type="protein sequence ID" value="MUP06945.1"/>
    <property type="molecule type" value="Genomic_DNA"/>
</dbReference>
<dbReference type="Proteomes" id="UP000436692">
    <property type="component" value="Unassembled WGS sequence"/>
</dbReference>
<reference evidence="2 8" key="1">
    <citation type="submission" date="2018-08" db="EMBL/GenBank/DDBJ databases">
        <title>Genome sequencing of Agrobacterium vitis strain ICMP 10754.</title>
        <authorList>
            <person name="Visnovsky S.B."/>
            <person name="Pitman A.R."/>
        </authorList>
    </citation>
    <scope>NUCLEOTIDE SEQUENCE [LARGE SCALE GENOMIC DNA]</scope>
    <source>
        <strain evidence="2 8">ICMP 10754</strain>
    </source>
</reference>
<organism evidence="5 9">
    <name type="scientific">Agrobacterium vitis</name>
    <name type="common">Rhizobium vitis</name>
    <dbReference type="NCBI Taxonomy" id="373"/>
    <lineage>
        <taxon>Bacteria</taxon>
        <taxon>Pseudomonadati</taxon>
        <taxon>Pseudomonadota</taxon>
        <taxon>Alphaproteobacteria</taxon>
        <taxon>Hyphomicrobiales</taxon>
        <taxon>Rhizobiaceae</taxon>
        <taxon>Rhizobium/Agrobacterium group</taxon>
        <taxon>Agrobacterium</taxon>
    </lineage>
</organism>
<name>A0A1S2E1I8_AGRVI</name>
<gene>
    <name evidence="3" type="ORF">BBI04_019290</name>
    <name evidence="2" type="ORF">DXT89_21835</name>
    <name evidence="5" type="ORF">GOZ88_24280</name>
    <name evidence="4" type="ORF">GOZ95_22405</name>
</gene>
<evidence type="ECO:0000313" key="8">
    <source>
        <dbReference type="Proteomes" id="UP000436911"/>
    </source>
</evidence>
<evidence type="ECO:0000313" key="6">
    <source>
        <dbReference type="Proteomes" id="UP000175993"/>
    </source>
</evidence>
<dbReference type="EMBL" id="WPHU01000014">
    <property type="protein sequence ID" value="MVA59224.1"/>
    <property type="molecule type" value="Genomic_DNA"/>
</dbReference>
<feature type="region of interest" description="Disordered" evidence="1">
    <location>
        <begin position="435"/>
        <end position="455"/>
    </location>
</feature>
<dbReference type="Proteomes" id="UP000175993">
    <property type="component" value="Unassembled WGS sequence"/>
</dbReference>
<dbReference type="SMART" id="SM00795">
    <property type="entry name" value="Agro_virD5"/>
    <property type="match status" value="1"/>
</dbReference>
<dbReference type="AlphaFoldDB" id="A0A1S2E1I8"/>
<accession>A0A1S2E1I8</accession>
<reference evidence="7 9" key="3">
    <citation type="submission" date="2019-12" db="EMBL/GenBank/DDBJ databases">
        <title>Whole-genome sequencing of Allorhizobium vitis.</title>
        <authorList>
            <person name="Gan H.M."/>
            <person name="Szegedi E."/>
            <person name="Burr T."/>
            <person name="Savka M.A."/>
        </authorList>
    </citation>
    <scope>NUCLEOTIDE SEQUENCE [LARGE SCALE GENOMIC DNA]</scope>
    <source>
        <strain evidence="5 9">CG415</strain>
        <strain evidence="4 7">CG989</strain>
    </source>
</reference>
<protein>
    <submittedName>
        <fullName evidence="5">VirA/G regulated protein</fullName>
    </submittedName>
</protein>
<sequence length="837" mass="93104">MNPPGNSKIGLTASARSSPDVHSGVNPVLRPKEFRNRCAGSSSGSQTDRWEESSASFFYDGMRLGAAERSAYEAWNETGRPTWKDLVLSARLNDIDSSAWNFDGRQTTSSVFVYEGVPLGEGERRVYEEWPEPGQPGWQELVVNARIAELHPSASVSHERDPPERSTEFRSDAPKRKRKGSIDQDESVPASFYYDGMRLSSPEREVYDNWSKPEPPSWRDLIIDARLDAIDRSAWFHESGGASVFEYEGIPLGEGERLAYERWLEPAQPGWEDLVVNARVAELNQSDRTSCENESLEAGKELPPDELEGMLGSPIDGAQDARASFVYDGVTLGAPERDVYENWDKPERPSWEDLILDARLAAVQDSSISSLAPGEETNSAFFYDGIALGNAELRAYARWRQPAQPRWQNLVVNARLLELDPSAWIRDEHDPFEEVEELNSPSRSTSPSEAKRTLGKLDLNRPAHRCEKTSKETCQTGPGTCLRSEMRSAAHVELSGLNACRENTIASGHALNGGGKIKRLGFKSHLTGNGALQGLNPGTKGTASDEGGQVVPPVRSSCPRGDNIGTYGSRRNERARLATETGQFESEHIFGFKVVHEVLRRTKEGRRLERPMPAYLECKELHRQHVGTGWRRSGLVGRGWTDDSSYRSDQRATLSDPVASAEGAAASNGYQLNQLGYAHQLAKDGLQSVSSDSVTMPIRVATTSYNYTVSRDPLLSPPSKEQEPPVLHLGPRGQTEAVLARETALTGQWPTRDREREVYGEFLALYDFKMKLETSSLSVRQKRKELVSALDRTASLIGAAPLKAQSQSAEHYNTAELPDERREYDPRERGRRSLFQR</sequence>
<evidence type="ECO:0000313" key="5">
    <source>
        <dbReference type="EMBL" id="MVA59224.1"/>
    </source>
</evidence>
<dbReference type="Proteomes" id="UP000436911">
    <property type="component" value="Unassembled WGS sequence"/>
</dbReference>
<evidence type="ECO:0000313" key="4">
    <source>
        <dbReference type="EMBL" id="MUZ60185.1"/>
    </source>
</evidence>
<reference evidence="3 6" key="2">
    <citation type="submission" date="2019-11" db="EMBL/GenBank/DDBJ databases">
        <title>Whole-genome sequencing of Allorhizobium vitis.</title>
        <authorList>
            <person name="Gan H.M."/>
            <person name="Savka M.A."/>
        </authorList>
    </citation>
    <scope>NUCLEOTIDE SEQUENCE [LARGE SCALE GENOMIC DNA]</scope>
    <source>
        <strain evidence="3 6">AB4</strain>
    </source>
</reference>
<feature type="region of interest" description="Disordered" evidence="1">
    <location>
        <begin position="286"/>
        <end position="306"/>
    </location>
</feature>
<dbReference type="Pfam" id="PF04730">
    <property type="entry name" value="Agro_virD5"/>
    <property type="match status" value="1"/>
</dbReference>
<comment type="caution">
    <text evidence="5">The sequence shown here is derived from an EMBL/GenBank/DDBJ whole genome shotgun (WGS) entry which is preliminary data.</text>
</comment>
<dbReference type="Proteomes" id="UP000440716">
    <property type="component" value="Unassembled WGS sequence"/>
</dbReference>
<feature type="compositionally biased region" description="Basic and acidic residues" evidence="1">
    <location>
        <begin position="157"/>
        <end position="174"/>
    </location>
</feature>
<dbReference type="EMBL" id="WPHM01000014">
    <property type="protein sequence ID" value="MUZ60185.1"/>
    <property type="molecule type" value="Genomic_DNA"/>
</dbReference>
<feature type="compositionally biased region" description="Basic and acidic residues" evidence="1">
    <location>
        <begin position="818"/>
        <end position="828"/>
    </location>
</feature>
<feature type="region of interest" description="Disordered" evidence="1">
    <location>
        <begin position="152"/>
        <end position="184"/>
    </location>
</feature>